<gene>
    <name evidence="2" type="ORF">SERLA73DRAFT_75241</name>
</gene>
<organism evidence="3">
    <name type="scientific">Serpula lacrymans var. lacrymans (strain S7.3)</name>
    <name type="common">Dry rot fungus</name>
    <dbReference type="NCBI Taxonomy" id="936435"/>
    <lineage>
        <taxon>Eukaryota</taxon>
        <taxon>Fungi</taxon>
        <taxon>Dikarya</taxon>
        <taxon>Basidiomycota</taxon>
        <taxon>Agaricomycotina</taxon>
        <taxon>Agaricomycetes</taxon>
        <taxon>Agaricomycetidae</taxon>
        <taxon>Boletales</taxon>
        <taxon>Coniophorineae</taxon>
        <taxon>Serpulaceae</taxon>
        <taxon>Serpula</taxon>
    </lineage>
</organism>
<accession>F8Q315</accession>
<dbReference type="OMA" id="TINAYIG"/>
<name>F8Q315_SERL3</name>
<dbReference type="AlphaFoldDB" id="F8Q315"/>
<sequence length="531" mass="57626">MSQKKKSEISRLQTTLDHQTNSAAGISTIYPSDSVLHAANPPPARSVPRPDQYPFEILWEFDDCKKDEDAGLTAQNPAQPAMERAVRHADGTMISSKEWTAIKATTRKRSQNYYQSAYPAQWAAIIQEMEQQQPLLTLCSNHWKAEHVLGQMLRSSKLVDEVAISNNDEDATLIAIPSGTGTGTGTGAEAQKQRRARSSVSETAKKQRPVSSTAPKAMSEVQMRMDNSSSDTLMPPPTTGQFSVPIQKSLPPPSFLSVSSNKGSKKYNVDFIEVSSSILDLKTIITRNFDSNSFGINLFDAMELSTDFSPGPPSSLMLEFIERIERADPNSPEFDEDDHGVSWGHHQFTSGSMTSSSVLTSWTAIGNCETARRLIAATIKTCKVARHICFQEKILSLTFLADNYLNNILKQIWAAWKAAGGPVSKGKASSTVSMTSASVSFISAATEPPSSVLSASALTFLASVATSVSSMEQSTVGGSDLASKDNCRAGLQFTDLVAVILALPIKKQPSEVEVESIMSKASHPLYLLLNY</sequence>
<protein>
    <submittedName>
        <fullName evidence="2">Uncharacterized protein</fullName>
    </submittedName>
</protein>
<dbReference type="HOGENOM" id="CLU_027086_0_0_1"/>
<evidence type="ECO:0000256" key="1">
    <source>
        <dbReference type="SAM" id="MobiDB-lite"/>
    </source>
</evidence>
<dbReference type="InParanoid" id="F8Q315"/>
<dbReference type="STRING" id="936435.F8Q315"/>
<feature type="region of interest" description="Disordered" evidence="1">
    <location>
        <begin position="174"/>
        <end position="218"/>
    </location>
</feature>
<feature type="region of interest" description="Disordered" evidence="1">
    <location>
        <begin position="1"/>
        <end position="24"/>
    </location>
</feature>
<dbReference type="EMBL" id="GL945482">
    <property type="protein sequence ID" value="EGN97576.1"/>
    <property type="molecule type" value="Genomic_DNA"/>
</dbReference>
<keyword evidence="3" id="KW-1185">Reference proteome</keyword>
<dbReference type="Proteomes" id="UP000008063">
    <property type="component" value="Unassembled WGS sequence"/>
</dbReference>
<proteinExistence type="predicted"/>
<evidence type="ECO:0000313" key="3">
    <source>
        <dbReference type="Proteomes" id="UP000008063"/>
    </source>
</evidence>
<feature type="compositionally biased region" description="Polar residues" evidence="1">
    <location>
        <begin position="10"/>
        <end position="24"/>
    </location>
</feature>
<evidence type="ECO:0000313" key="2">
    <source>
        <dbReference type="EMBL" id="EGN97576.1"/>
    </source>
</evidence>
<reference evidence="3" key="1">
    <citation type="journal article" date="2011" name="Science">
        <title>The plant cell wall-decomposing machinery underlies the functional diversity of forest fungi.</title>
        <authorList>
            <person name="Eastwood D.C."/>
            <person name="Floudas D."/>
            <person name="Binder M."/>
            <person name="Majcherczyk A."/>
            <person name="Schneider P."/>
            <person name="Aerts A."/>
            <person name="Asiegbu F.O."/>
            <person name="Baker S.E."/>
            <person name="Barry K."/>
            <person name="Bendiksby M."/>
            <person name="Blumentritt M."/>
            <person name="Coutinho P.M."/>
            <person name="Cullen D."/>
            <person name="de Vries R.P."/>
            <person name="Gathman A."/>
            <person name="Goodell B."/>
            <person name="Henrissat B."/>
            <person name="Ihrmark K."/>
            <person name="Kauserud H."/>
            <person name="Kohler A."/>
            <person name="LaButti K."/>
            <person name="Lapidus A."/>
            <person name="Lavin J.L."/>
            <person name="Lee Y.-H."/>
            <person name="Lindquist E."/>
            <person name="Lilly W."/>
            <person name="Lucas S."/>
            <person name="Morin E."/>
            <person name="Murat C."/>
            <person name="Oguiza J.A."/>
            <person name="Park J."/>
            <person name="Pisabarro A.G."/>
            <person name="Riley R."/>
            <person name="Rosling A."/>
            <person name="Salamov A."/>
            <person name="Schmidt O."/>
            <person name="Schmutz J."/>
            <person name="Skrede I."/>
            <person name="Stenlid J."/>
            <person name="Wiebenga A."/>
            <person name="Xie X."/>
            <person name="Kuees U."/>
            <person name="Hibbett D.S."/>
            <person name="Hoffmeister D."/>
            <person name="Hoegberg N."/>
            <person name="Martin F."/>
            <person name="Grigoriev I.V."/>
            <person name="Watkinson S.C."/>
        </authorList>
    </citation>
    <scope>NUCLEOTIDE SEQUENCE [LARGE SCALE GENOMIC DNA]</scope>
    <source>
        <strain evidence="3">strain S7.3</strain>
    </source>
</reference>